<dbReference type="EMBL" id="JASNQZ010000015">
    <property type="protein sequence ID" value="KAL0947180.1"/>
    <property type="molecule type" value="Genomic_DNA"/>
</dbReference>
<evidence type="ECO:0000313" key="1">
    <source>
        <dbReference type="EMBL" id="KAL0947180.1"/>
    </source>
</evidence>
<reference evidence="2" key="1">
    <citation type="submission" date="2024-06" db="EMBL/GenBank/DDBJ databases">
        <title>Multi-omics analyses provide insights into the biosynthesis of the anticancer antibiotic pleurotin in Hohenbuehelia grisea.</title>
        <authorList>
            <person name="Weaver J.A."/>
            <person name="Alberti F."/>
        </authorList>
    </citation>
    <scope>NUCLEOTIDE SEQUENCE [LARGE SCALE GENOMIC DNA]</scope>
    <source>
        <strain evidence="2">T-177</strain>
    </source>
</reference>
<name>A0ABR3IV13_9AGAR</name>
<protein>
    <submittedName>
        <fullName evidence="1">Uncharacterized protein</fullName>
    </submittedName>
</protein>
<accession>A0ABR3IV13</accession>
<dbReference type="Proteomes" id="UP001556367">
    <property type="component" value="Unassembled WGS sequence"/>
</dbReference>
<sequence>MHPLSKHKPYEIKQLTARDYPWERVSFASMPTATQPTQFRTYPEYPSYWTVLHLPVEWEEDEMAEFLRARKSGAYPVQIPETFIWFEALVKLVKERDFYCYIWHLANLRELGDQDLPFEILPWTTDEITQRYGFPFRAQLLDLDFLFFAAEREKPEGTP</sequence>
<keyword evidence="2" id="KW-1185">Reference proteome</keyword>
<comment type="caution">
    <text evidence="1">The sequence shown here is derived from an EMBL/GenBank/DDBJ whole genome shotgun (WGS) entry which is preliminary data.</text>
</comment>
<evidence type="ECO:0000313" key="2">
    <source>
        <dbReference type="Proteomes" id="UP001556367"/>
    </source>
</evidence>
<gene>
    <name evidence="1" type="ORF">HGRIS_013304</name>
</gene>
<proteinExistence type="predicted"/>
<organism evidence="1 2">
    <name type="scientific">Hohenbuehelia grisea</name>
    <dbReference type="NCBI Taxonomy" id="104357"/>
    <lineage>
        <taxon>Eukaryota</taxon>
        <taxon>Fungi</taxon>
        <taxon>Dikarya</taxon>
        <taxon>Basidiomycota</taxon>
        <taxon>Agaricomycotina</taxon>
        <taxon>Agaricomycetes</taxon>
        <taxon>Agaricomycetidae</taxon>
        <taxon>Agaricales</taxon>
        <taxon>Pleurotineae</taxon>
        <taxon>Pleurotaceae</taxon>
        <taxon>Hohenbuehelia</taxon>
    </lineage>
</organism>